<dbReference type="PANTHER" id="PTHR21301">
    <property type="entry name" value="REVERSE TRANSCRIPTASE"/>
    <property type="match status" value="1"/>
</dbReference>
<dbReference type="OrthoDB" id="6514472at2759"/>
<accession>A0A9J6FW74</accession>
<comment type="caution">
    <text evidence="1">The sequence shown here is derived from an EMBL/GenBank/DDBJ whole genome shotgun (WGS) entry which is preliminary data.</text>
</comment>
<dbReference type="EMBL" id="JABSTR010000004">
    <property type="protein sequence ID" value="KAH9367349.1"/>
    <property type="molecule type" value="Genomic_DNA"/>
</dbReference>
<name>A0A9J6FW74_HAELO</name>
<organism evidence="1 2">
    <name type="scientific">Haemaphysalis longicornis</name>
    <name type="common">Bush tick</name>
    <dbReference type="NCBI Taxonomy" id="44386"/>
    <lineage>
        <taxon>Eukaryota</taxon>
        <taxon>Metazoa</taxon>
        <taxon>Ecdysozoa</taxon>
        <taxon>Arthropoda</taxon>
        <taxon>Chelicerata</taxon>
        <taxon>Arachnida</taxon>
        <taxon>Acari</taxon>
        <taxon>Parasitiformes</taxon>
        <taxon>Ixodida</taxon>
        <taxon>Ixodoidea</taxon>
        <taxon>Ixodidae</taxon>
        <taxon>Haemaphysalinae</taxon>
        <taxon>Haemaphysalis</taxon>
    </lineage>
</organism>
<dbReference type="VEuPathDB" id="VectorBase:HLOH_061551"/>
<dbReference type="Proteomes" id="UP000821853">
    <property type="component" value="Chromosome 2"/>
</dbReference>
<gene>
    <name evidence="1" type="ORF">HPB48_013683</name>
</gene>
<sequence length="135" mass="15262">MGKTHKPECPLRVIISERGSWKNEVSTYLQRILTKLILQDPFLVRSSTELVQALVEGQLASVNNGFSIDVQDLFYSVPQQGLFRAVRETIEASGELEFHNSAGMTTEQFLEVLEVYLKCTIVCFNDLFYVQKGGI</sequence>
<evidence type="ECO:0000313" key="2">
    <source>
        <dbReference type="Proteomes" id="UP000821853"/>
    </source>
</evidence>
<dbReference type="AlphaFoldDB" id="A0A9J6FW74"/>
<reference evidence="1 2" key="1">
    <citation type="journal article" date="2020" name="Cell">
        <title>Large-Scale Comparative Analyses of Tick Genomes Elucidate Their Genetic Diversity and Vector Capacities.</title>
        <authorList>
            <consortium name="Tick Genome and Microbiome Consortium (TIGMIC)"/>
            <person name="Jia N."/>
            <person name="Wang J."/>
            <person name="Shi W."/>
            <person name="Du L."/>
            <person name="Sun Y."/>
            <person name="Zhan W."/>
            <person name="Jiang J.F."/>
            <person name="Wang Q."/>
            <person name="Zhang B."/>
            <person name="Ji P."/>
            <person name="Bell-Sakyi L."/>
            <person name="Cui X.M."/>
            <person name="Yuan T.T."/>
            <person name="Jiang B.G."/>
            <person name="Yang W.F."/>
            <person name="Lam T.T."/>
            <person name="Chang Q.C."/>
            <person name="Ding S.J."/>
            <person name="Wang X.J."/>
            <person name="Zhu J.G."/>
            <person name="Ruan X.D."/>
            <person name="Zhao L."/>
            <person name="Wei J.T."/>
            <person name="Ye R.Z."/>
            <person name="Que T.C."/>
            <person name="Du C.H."/>
            <person name="Zhou Y.H."/>
            <person name="Cheng J.X."/>
            <person name="Dai P.F."/>
            <person name="Guo W.B."/>
            <person name="Han X.H."/>
            <person name="Huang E.J."/>
            <person name="Li L.F."/>
            <person name="Wei W."/>
            <person name="Gao Y.C."/>
            <person name="Liu J.Z."/>
            <person name="Shao H.Z."/>
            <person name="Wang X."/>
            <person name="Wang C.C."/>
            <person name="Yang T.C."/>
            <person name="Huo Q.B."/>
            <person name="Li W."/>
            <person name="Chen H.Y."/>
            <person name="Chen S.E."/>
            <person name="Zhou L.G."/>
            <person name="Ni X.B."/>
            <person name="Tian J.H."/>
            <person name="Sheng Y."/>
            <person name="Liu T."/>
            <person name="Pan Y.S."/>
            <person name="Xia L.Y."/>
            <person name="Li J."/>
            <person name="Zhao F."/>
            <person name="Cao W.C."/>
        </authorList>
    </citation>
    <scope>NUCLEOTIDE SEQUENCE [LARGE SCALE GENOMIC DNA]</scope>
    <source>
        <strain evidence="1">HaeL-2018</strain>
    </source>
</reference>
<protein>
    <recommendedName>
        <fullName evidence="3">Reverse transcriptase domain-containing protein</fullName>
    </recommendedName>
</protein>
<proteinExistence type="predicted"/>
<keyword evidence="2" id="KW-1185">Reference proteome</keyword>
<evidence type="ECO:0008006" key="3">
    <source>
        <dbReference type="Google" id="ProtNLM"/>
    </source>
</evidence>
<dbReference type="PANTHER" id="PTHR21301:SF11">
    <property type="entry name" value="GIY-YIG DOMAIN-CONTAINING PROTEIN"/>
    <property type="match status" value="1"/>
</dbReference>
<evidence type="ECO:0000313" key="1">
    <source>
        <dbReference type="EMBL" id="KAH9367349.1"/>
    </source>
</evidence>